<dbReference type="GO" id="GO:0070402">
    <property type="term" value="F:NADPH binding"/>
    <property type="evidence" value="ECO:0007669"/>
    <property type="project" value="TreeGrafter"/>
</dbReference>
<organism evidence="2 3">
    <name type="scientific">candidate division TA06 bacterium DG_78</name>
    <dbReference type="NCBI Taxonomy" id="1703772"/>
    <lineage>
        <taxon>Bacteria</taxon>
        <taxon>Bacteria division TA06</taxon>
    </lineage>
</organism>
<proteinExistence type="predicted"/>
<dbReference type="PANTHER" id="PTHR34934">
    <property type="entry name" value="FLAVIN-DEPENDENT THYMIDYLATE SYNTHASE"/>
    <property type="match status" value="1"/>
</dbReference>
<dbReference type="PANTHER" id="PTHR34934:SF1">
    <property type="entry name" value="FLAVIN-DEPENDENT THYMIDYLATE SYNTHASE"/>
    <property type="match status" value="1"/>
</dbReference>
<sequence length="494" mass="57254">MKVILAGFNVDTEALKSYKDKNTNLTPESISAAYARISRSPKSVDILRKEAREEVAKARKSNRTIIFEMGHHSIAEHAVFNFDVIGISRRAVEDLERFRLCSYTEKSQRYVTLKGDFIIPGELRQTNLLEPYVATIKIQNNFYKHLFNKIKKYNLDAFPKLAMSKKFQKLLENMAKEDARYILCLATQTQLGITINARNLELLMRRFASHNLQEINELGKKFYQLVTKIAPSIILFCKTNDYDQKTYPELREYASTLARQTDEPVTSSRDVELIDHTTDADDKVLAALLFKTSKKKYPQCLQLIKKMPKHKKEELFKKSCQYMELYDAALREFEFVNLTYSLVVSGACFGQLKRHRIATITSQDYNPVCGITVPDAVKKVGEEKRFIEIIKRTENVYQKIEKKQPGVGAYILTNAHHKRVLFKTNLRELYHLSRLREDVTAQWDIRHKVQKMSNLAKRVMPITSKLLSGKDEYPKVYFKLFGKKPKIDQTPQPG</sequence>
<evidence type="ECO:0000313" key="3">
    <source>
        <dbReference type="Proteomes" id="UP000051012"/>
    </source>
</evidence>
<dbReference type="EC" id="2.1.1.148" evidence="1"/>
<dbReference type="InterPro" id="IPR036098">
    <property type="entry name" value="Thymidylate_synthase_ThyX_sf"/>
</dbReference>
<protein>
    <recommendedName>
        <fullName evidence="1">FAD-dependent thymidylate synthase</fullName>
        <ecNumber evidence="1">2.1.1.148</ecNumber>
    </recommendedName>
</protein>
<dbReference type="NCBIfam" id="TIGR02170">
    <property type="entry name" value="thyX"/>
    <property type="match status" value="1"/>
</dbReference>
<dbReference type="Proteomes" id="UP000051012">
    <property type="component" value="Unassembled WGS sequence"/>
</dbReference>
<dbReference type="GO" id="GO:0050797">
    <property type="term" value="F:thymidylate synthase (FAD) activity"/>
    <property type="evidence" value="ECO:0007669"/>
    <property type="project" value="UniProtKB-UniRule"/>
</dbReference>
<dbReference type="PATRIC" id="fig|1703772.3.peg.1637"/>
<dbReference type="GO" id="GO:0004799">
    <property type="term" value="F:thymidylate synthase activity"/>
    <property type="evidence" value="ECO:0007669"/>
    <property type="project" value="TreeGrafter"/>
</dbReference>
<name>A0A0S7YDD2_UNCT6</name>
<dbReference type="EMBL" id="LJNI01000055">
    <property type="protein sequence ID" value="KPJ72789.1"/>
    <property type="molecule type" value="Genomic_DNA"/>
</dbReference>
<dbReference type="CDD" id="cd20175">
    <property type="entry name" value="ThyX"/>
    <property type="match status" value="2"/>
</dbReference>
<evidence type="ECO:0000256" key="1">
    <source>
        <dbReference type="NCBIfam" id="TIGR02170"/>
    </source>
</evidence>
<dbReference type="InterPro" id="IPR003669">
    <property type="entry name" value="Thymidylate_synthase_ThyX"/>
</dbReference>
<dbReference type="GO" id="GO:0006231">
    <property type="term" value="P:dTMP biosynthetic process"/>
    <property type="evidence" value="ECO:0007669"/>
    <property type="project" value="UniProtKB-UniRule"/>
</dbReference>
<accession>A0A0S7YDD2</accession>
<dbReference type="GO" id="GO:0050660">
    <property type="term" value="F:flavin adenine dinucleotide binding"/>
    <property type="evidence" value="ECO:0007669"/>
    <property type="project" value="UniProtKB-UniRule"/>
</dbReference>
<dbReference type="AlphaFoldDB" id="A0A0S7YDD2"/>
<dbReference type="PROSITE" id="PS51331">
    <property type="entry name" value="THYX"/>
    <property type="match status" value="2"/>
</dbReference>
<dbReference type="Pfam" id="PF02511">
    <property type="entry name" value="Thy1"/>
    <property type="match status" value="2"/>
</dbReference>
<reference evidence="2 3" key="1">
    <citation type="journal article" date="2015" name="Microbiome">
        <title>Genomic resolution of linkages in carbon, nitrogen, and sulfur cycling among widespread estuary sediment bacteria.</title>
        <authorList>
            <person name="Baker B.J."/>
            <person name="Lazar C.S."/>
            <person name="Teske A.P."/>
            <person name="Dick G.J."/>
        </authorList>
    </citation>
    <scope>NUCLEOTIDE SEQUENCE [LARGE SCALE GENOMIC DNA]</scope>
    <source>
        <strain evidence="2">DG_78</strain>
    </source>
</reference>
<evidence type="ECO:0000313" key="2">
    <source>
        <dbReference type="EMBL" id="KPJ72789.1"/>
    </source>
</evidence>
<dbReference type="Gene3D" id="3.30.1360.170">
    <property type="match status" value="2"/>
</dbReference>
<dbReference type="SUPFAM" id="SSF69796">
    <property type="entry name" value="Thymidylate synthase-complementing protein Thy1"/>
    <property type="match status" value="2"/>
</dbReference>
<gene>
    <name evidence="2" type="ORF">AMJ52_05200</name>
</gene>
<comment type="caution">
    <text evidence="2">The sequence shown here is derived from an EMBL/GenBank/DDBJ whole genome shotgun (WGS) entry which is preliminary data.</text>
</comment>